<name>A0AA50CRH2_9HYPH</name>
<dbReference type="InterPro" id="IPR008995">
    <property type="entry name" value="Mo/tungstate-bd_C_term_dom"/>
</dbReference>
<dbReference type="InterPro" id="IPR050093">
    <property type="entry name" value="ABC_SmlMolc_Importer"/>
</dbReference>
<dbReference type="Pfam" id="PF08402">
    <property type="entry name" value="TOBE_2"/>
    <property type="match status" value="1"/>
</dbReference>
<dbReference type="SMART" id="SM00382">
    <property type="entry name" value="AAA"/>
    <property type="match status" value="1"/>
</dbReference>
<proteinExistence type="inferred from homology"/>
<dbReference type="EMBL" id="CP132309">
    <property type="protein sequence ID" value="WLS01416.1"/>
    <property type="molecule type" value="Genomic_DNA"/>
</dbReference>
<dbReference type="SUPFAM" id="SSF52540">
    <property type="entry name" value="P-loop containing nucleoside triphosphate hydrolases"/>
    <property type="match status" value="1"/>
</dbReference>
<dbReference type="InterPro" id="IPR027417">
    <property type="entry name" value="P-loop_NTPase"/>
</dbReference>
<organism evidence="7 8">
    <name type="scientific">Shinella sumterensis</name>
    <dbReference type="NCBI Taxonomy" id="1967501"/>
    <lineage>
        <taxon>Bacteria</taxon>
        <taxon>Pseudomonadati</taxon>
        <taxon>Pseudomonadota</taxon>
        <taxon>Alphaproteobacteria</taxon>
        <taxon>Hyphomicrobiales</taxon>
        <taxon>Rhizobiaceae</taxon>
        <taxon>Shinella</taxon>
    </lineage>
</organism>
<comment type="similarity">
    <text evidence="2">Belongs to the ABC transporter superfamily.</text>
</comment>
<dbReference type="PROSITE" id="PS50893">
    <property type="entry name" value="ABC_TRANSPORTER_2"/>
    <property type="match status" value="1"/>
</dbReference>
<protein>
    <submittedName>
        <fullName evidence="7">ABC transporter ATP-binding protein</fullName>
    </submittedName>
</protein>
<dbReference type="Gene3D" id="2.40.50.100">
    <property type="match status" value="1"/>
</dbReference>
<dbReference type="GO" id="GO:0016887">
    <property type="term" value="F:ATP hydrolysis activity"/>
    <property type="evidence" value="ECO:0007669"/>
    <property type="project" value="InterPro"/>
</dbReference>
<gene>
    <name evidence="7" type="ORF">Q9313_28300</name>
</gene>
<sequence>MAAVALNNVTKAFGDVEVIKGITVTIEKGEFVSLLGPSGCGKTTLLRMVAGLESTTSGSIFIGERDSTGLPPEQRDIAMVFQSYALFPHLTVLENVLFPLRMRKLSARDKQVERARAALELVQLLHLADRRPRELSGGQQQRVAIARAVVSEPQVLLLDEPLSNLDARLRENMQEELIQLHRKTGLTTIFVTHDQEEALSLSDRVILLNGGQIEQVGSPSELYSKPGTRFAASFMGSTNLLDAEIVPHGDATAANLAGGQILQLADGPASCGPGTVMFRQEDIQMCPSSATSQLKGVVVTRIFLGARVRYVIDLDGQAIRCLAPTDKLFEVGETVGISVPVERMRVLRD</sequence>
<dbReference type="PANTHER" id="PTHR42781:SF4">
    <property type="entry name" value="SPERMIDINE_PUTRESCINE IMPORT ATP-BINDING PROTEIN POTA"/>
    <property type="match status" value="1"/>
</dbReference>
<evidence type="ECO:0000256" key="4">
    <source>
        <dbReference type="ARBA" id="ARBA00022741"/>
    </source>
</evidence>
<dbReference type="GO" id="GO:0140359">
    <property type="term" value="F:ABC-type transporter activity"/>
    <property type="evidence" value="ECO:0007669"/>
    <property type="project" value="UniProtKB-ARBA"/>
</dbReference>
<dbReference type="Proteomes" id="UP001234585">
    <property type="component" value="Plasmid unnamed7"/>
</dbReference>
<dbReference type="InterPro" id="IPR003593">
    <property type="entry name" value="AAA+_ATPase"/>
</dbReference>
<evidence type="ECO:0000313" key="7">
    <source>
        <dbReference type="EMBL" id="WLS01416.1"/>
    </source>
</evidence>
<dbReference type="InterPro" id="IPR003439">
    <property type="entry name" value="ABC_transporter-like_ATP-bd"/>
</dbReference>
<dbReference type="FunFam" id="3.40.50.300:FF:000042">
    <property type="entry name" value="Maltose/maltodextrin ABC transporter, ATP-binding protein"/>
    <property type="match status" value="1"/>
</dbReference>
<evidence type="ECO:0000313" key="8">
    <source>
        <dbReference type="Proteomes" id="UP001234585"/>
    </source>
</evidence>
<evidence type="ECO:0000259" key="6">
    <source>
        <dbReference type="PROSITE" id="PS50893"/>
    </source>
</evidence>
<dbReference type="PANTHER" id="PTHR42781">
    <property type="entry name" value="SPERMIDINE/PUTRESCINE IMPORT ATP-BINDING PROTEIN POTA"/>
    <property type="match status" value="1"/>
</dbReference>
<accession>A0AA50CRH2</accession>
<geneLocation type="plasmid" evidence="7 8">
    <name>unnamed7</name>
</geneLocation>
<dbReference type="InterPro" id="IPR013611">
    <property type="entry name" value="Transp-assoc_OB_typ2"/>
</dbReference>
<dbReference type="PROSITE" id="PS00211">
    <property type="entry name" value="ABC_TRANSPORTER_1"/>
    <property type="match status" value="1"/>
</dbReference>
<dbReference type="InterPro" id="IPR017871">
    <property type="entry name" value="ABC_transporter-like_CS"/>
</dbReference>
<evidence type="ECO:0000256" key="3">
    <source>
        <dbReference type="ARBA" id="ARBA00022448"/>
    </source>
</evidence>
<keyword evidence="3" id="KW-0813">Transport</keyword>
<dbReference type="GO" id="GO:0043190">
    <property type="term" value="C:ATP-binding cassette (ABC) transporter complex"/>
    <property type="evidence" value="ECO:0007669"/>
    <property type="project" value="InterPro"/>
</dbReference>
<evidence type="ECO:0000256" key="2">
    <source>
        <dbReference type="ARBA" id="ARBA00005417"/>
    </source>
</evidence>
<evidence type="ECO:0000256" key="5">
    <source>
        <dbReference type="ARBA" id="ARBA00022840"/>
    </source>
</evidence>
<dbReference type="Pfam" id="PF00005">
    <property type="entry name" value="ABC_tran"/>
    <property type="match status" value="1"/>
</dbReference>
<evidence type="ECO:0000256" key="1">
    <source>
        <dbReference type="ARBA" id="ARBA00004417"/>
    </source>
</evidence>
<dbReference type="RefSeq" id="WP_306041897.1">
    <property type="nucleotide sequence ID" value="NZ_CP132309.1"/>
</dbReference>
<dbReference type="GO" id="GO:0005524">
    <property type="term" value="F:ATP binding"/>
    <property type="evidence" value="ECO:0007669"/>
    <property type="project" value="UniProtKB-KW"/>
</dbReference>
<keyword evidence="7" id="KW-0614">Plasmid</keyword>
<reference evidence="7 8" key="1">
    <citation type="submission" date="2023-08" db="EMBL/GenBank/DDBJ databases">
        <title>Pathogen: clinical or host-associated sample.</title>
        <authorList>
            <person name="Hergert J."/>
            <person name="Casey R."/>
            <person name="Wagner J."/>
            <person name="Young E.L."/>
            <person name="Oakeson K.F."/>
        </authorList>
    </citation>
    <scope>NUCLEOTIDE SEQUENCE [LARGE SCALE GENOMIC DNA]</scope>
    <source>
        <strain evidence="7 8">1760953</strain>
        <plasmid evidence="7 8">unnamed7</plasmid>
    </source>
</reference>
<comment type="subcellular location">
    <subcellularLocation>
        <location evidence="1">Cell inner membrane</location>
        <topology evidence="1">Peripheral membrane protein</topology>
    </subcellularLocation>
</comment>
<keyword evidence="8" id="KW-1185">Reference proteome</keyword>
<dbReference type="SUPFAM" id="SSF50331">
    <property type="entry name" value="MOP-like"/>
    <property type="match status" value="1"/>
</dbReference>
<dbReference type="Gene3D" id="3.40.50.300">
    <property type="entry name" value="P-loop containing nucleotide triphosphate hydrolases"/>
    <property type="match status" value="1"/>
</dbReference>
<keyword evidence="4" id="KW-0547">Nucleotide-binding</keyword>
<dbReference type="AlphaFoldDB" id="A0AA50CRH2"/>
<keyword evidence="5 7" id="KW-0067">ATP-binding</keyword>
<feature type="domain" description="ABC transporter" evidence="6">
    <location>
        <begin position="4"/>
        <end position="235"/>
    </location>
</feature>